<organism evidence="1 2">
    <name type="scientific">Pseudocercospora musae</name>
    <dbReference type="NCBI Taxonomy" id="113226"/>
    <lineage>
        <taxon>Eukaryota</taxon>
        <taxon>Fungi</taxon>
        <taxon>Dikarya</taxon>
        <taxon>Ascomycota</taxon>
        <taxon>Pezizomycotina</taxon>
        <taxon>Dothideomycetes</taxon>
        <taxon>Dothideomycetidae</taxon>
        <taxon>Mycosphaerellales</taxon>
        <taxon>Mycosphaerellaceae</taxon>
        <taxon>Pseudocercospora</taxon>
    </lineage>
</organism>
<protein>
    <submittedName>
        <fullName evidence="1">Uncharacterized protein</fullName>
    </submittedName>
</protein>
<proteinExistence type="predicted"/>
<reference evidence="1 2" key="1">
    <citation type="submission" date="2015-07" db="EMBL/GenBank/DDBJ databases">
        <title>Comparative genomics of the Sigatoka disease complex on banana suggests a link between parallel evolutionary changes in Pseudocercospora fijiensis and Pseudocercospora eumusae and increased virulence on the banana host.</title>
        <authorList>
            <person name="Chang T.-C."/>
            <person name="Salvucci A."/>
            <person name="Crous P.W."/>
            <person name="Stergiopoulos I."/>
        </authorList>
    </citation>
    <scope>NUCLEOTIDE SEQUENCE [LARGE SCALE GENOMIC DNA]</scope>
    <source>
        <strain evidence="1 2">CBS 116634</strain>
    </source>
</reference>
<sequence>MLLSGSRPAMTTFRGRQLNAAGEIEVTWIAVHGAQSYNVFVEIPTSSYEDNRGALQQIAGRGFQQGRREQFFLASFVFEMRKRLERSMSTFKVQMMFGQTSPRHSQSMCLSLKHEEPRNSHLHVSLNTFSPSMVFGAAAAYDVPYTGAKKGRQD</sequence>
<gene>
    <name evidence="1" type="ORF">AC579_7975</name>
</gene>
<accession>A0A139IBY5</accession>
<dbReference type="OrthoDB" id="3523203at2759"/>
<dbReference type="EMBL" id="LFZO01000165">
    <property type="protein sequence ID" value="KXT12105.1"/>
    <property type="molecule type" value="Genomic_DNA"/>
</dbReference>
<dbReference type="Proteomes" id="UP000073492">
    <property type="component" value="Unassembled WGS sequence"/>
</dbReference>
<comment type="caution">
    <text evidence="1">The sequence shown here is derived from an EMBL/GenBank/DDBJ whole genome shotgun (WGS) entry which is preliminary data.</text>
</comment>
<name>A0A139IBY5_9PEZI</name>
<dbReference type="AlphaFoldDB" id="A0A139IBY5"/>
<evidence type="ECO:0000313" key="1">
    <source>
        <dbReference type="EMBL" id="KXT12105.1"/>
    </source>
</evidence>
<evidence type="ECO:0000313" key="2">
    <source>
        <dbReference type="Proteomes" id="UP000073492"/>
    </source>
</evidence>
<keyword evidence="2" id="KW-1185">Reference proteome</keyword>